<dbReference type="InterPro" id="IPR013320">
    <property type="entry name" value="ConA-like_dom_sf"/>
</dbReference>
<dbReference type="PROSITE" id="PS50060">
    <property type="entry name" value="MAM_2"/>
    <property type="match status" value="1"/>
</dbReference>
<proteinExistence type="predicted"/>
<dbReference type="Proteomes" id="UP000190669">
    <property type="component" value="Unassembled WGS sequence"/>
</dbReference>
<evidence type="ECO:0000256" key="1">
    <source>
        <dbReference type="ARBA" id="ARBA00022729"/>
    </source>
</evidence>
<dbReference type="Proteomes" id="UP000251937">
    <property type="component" value="Unassembled WGS sequence"/>
</dbReference>
<dbReference type="InterPro" id="IPR026444">
    <property type="entry name" value="Secre_tail"/>
</dbReference>
<reference evidence="5 7" key="1">
    <citation type="submission" date="2017-02" db="EMBL/GenBank/DDBJ databases">
        <authorList>
            <person name="Varghese N."/>
            <person name="Submissions S."/>
        </authorList>
    </citation>
    <scope>NUCLEOTIDE SEQUENCE [LARGE SCALE GENOMIC DNA]</scope>
    <source>
        <strain evidence="5 7">DSM 16775</strain>
    </source>
</reference>
<dbReference type="PROSITE" id="PS50853">
    <property type="entry name" value="FN3"/>
    <property type="match status" value="1"/>
</dbReference>
<dbReference type="CDD" id="cd00063">
    <property type="entry name" value="FN3"/>
    <property type="match status" value="1"/>
</dbReference>
<evidence type="ECO:0000313" key="5">
    <source>
        <dbReference type="EMBL" id="SKB66219.1"/>
    </source>
</evidence>
<feature type="signal peptide" evidence="2">
    <location>
        <begin position="1"/>
        <end position="18"/>
    </location>
</feature>
<dbReference type="Pfam" id="PF18962">
    <property type="entry name" value="Por_Secre_tail"/>
    <property type="match status" value="1"/>
</dbReference>
<dbReference type="InterPro" id="IPR036116">
    <property type="entry name" value="FN3_sf"/>
</dbReference>
<dbReference type="GO" id="GO:0004553">
    <property type="term" value="F:hydrolase activity, hydrolyzing O-glycosyl compounds"/>
    <property type="evidence" value="ECO:0007669"/>
    <property type="project" value="UniProtKB-ARBA"/>
</dbReference>
<dbReference type="InterPro" id="IPR000998">
    <property type="entry name" value="MAM_dom"/>
</dbReference>
<dbReference type="Pfam" id="PF00041">
    <property type="entry name" value="fn3"/>
    <property type="match status" value="1"/>
</dbReference>
<protein>
    <submittedName>
        <fullName evidence="5 6">Por secretion system C-terminal sorting domain</fullName>
    </submittedName>
</protein>
<evidence type="ECO:0000259" key="3">
    <source>
        <dbReference type="PROSITE" id="PS50060"/>
    </source>
</evidence>
<comment type="caution">
    <text evidence="6">The sequence shown here is derived from an EMBL/GenBank/DDBJ whole genome shotgun (WGS) entry which is preliminary data.</text>
</comment>
<feature type="domain" description="Fibronectin type-III" evidence="4">
    <location>
        <begin position="877"/>
        <end position="976"/>
    </location>
</feature>
<dbReference type="RefSeq" id="WP_079464893.1">
    <property type="nucleotide sequence ID" value="NZ_CP033934.1"/>
</dbReference>
<keyword evidence="7" id="KW-1185">Reference proteome</keyword>
<dbReference type="Gene3D" id="2.60.40.10">
    <property type="entry name" value="Immunoglobulins"/>
    <property type="match status" value="6"/>
</dbReference>
<dbReference type="SUPFAM" id="SSF49899">
    <property type="entry name" value="Concanavalin A-like lectins/glucanases"/>
    <property type="match status" value="1"/>
</dbReference>
<dbReference type="EMBL" id="UAVR01000016">
    <property type="protein sequence ID" value="SQA91791.1"/>
    <property type="molecule type" value="Genomic_DNA"/>
</dbReference>
<dbReference type="KEGG" id="cbp:EB354_12955"/>
<reference evidence="6 8" key="2">
    <citation type="submission" date="2018-06" db="EMBL/GenBank/DDBJ databases">
        <authorList>
            <consortium name="Pathogen Informatics"/>
            <person name="Doyle S."/>
        </authorList>
    </citation>
    <scope>NUCLEOTIDE SEQUENCE [LARGE SCALE GENOMIC DNA]</scope>
    <source>
        <strain evidence="6 8">NCTC11212</strain>
    </source>
</reference>
<dbReference type="InterPro" id="IPR013783">
    <property type="entry name" value="Ig-like_fold"/>
</dbReference>
<keyword evidence="1 2" id="KW-0732">Signal</keyword>
<feature type="chain" id="PRO_5043522455" evidence="2">
    <location>
        <begin position="19"/>
        <end position="1249"/>
    </location>
</feature>
<evidence type="ECO:0000313" key="7">
    <source>
        <dbReference type="Proteomes" id="UP000190669"/>
    </source>
</evidence>
<gene>
    <name evidence="6" type="ORF">NCTC11212_03428</name>
    <name evidence="5" type="ORF">SAMN05421800_105146</name>
</gene>
<accession>A0AAX2IP45</accession>
<dbReference type="AlphaFoldDB" id="A0AAX2IP45"/>
<name>A0AAX2IP45_9FLAO</name>
<dbReference type="GO" id="GO:0005975">
    <property type="term" value="P:carbohydrate metabolic process"/>
    <property type="evidence" value="ECO:0007669"/>
    <property type="project" value="UniProtKB-ARBA"/>
</dbReference>
<dbReference type="NCBIfam" id="TIGR04183">
    <property type="entry name" value="Por_Secre_tail"/>
    <property type="match status" value="1"/>
</dbReference>
<dbReference type="SMART" id="SM00060">
    <property type="entry name" value="FN3"/>
    <property type="match status" value="4"/>
</dbReference>
<evidence type="ECO:0000256" key="2">
    <source>
        <dbReference type="SAM" id="SignalP"/>
    </source>
</evidence>
<dbReference type="SUPFAM" id="SSF49265">
    <property type="entry name" value="Fibronectin type III"/>
    <property type="match status" value="2"/>
</dbReference>
<evidence type="ECO:0000313" key="6">
    <source>
        <dbReference type="EMBL" id="SQA91791.1"/>
    </source>
</evidence>
<dbReference type="GO" id="GO:0016020">
    <property type="term" value="C:membrane"/>
    <property type="evidence" value="ECO:0007669"/>
    <property type="project" value="InterPro"/>
</dbReference>
<organism evidence="6 8">
    <name type="scientific">Chryseobacterium balustinum</name>
    <dbReference type="NCBI Taxonomy" id="246"/>
    <lineage>
        <taxon>Bacteria</taxon>
        <taxon>Pseudomonadati</taxon>
        <taxon>Bacteroidota</taxon>
        <taxon>Flavobacteriia</taxon>
        <taxon>Flavobacteriales</taxon>
        <taxon>Weeksellaceae</taxon>
        <taxon>Chryseobacterium group</taxon>
        <taxon>Chryseobacterium</taxon>
    </lineage>
</organism>
<evidence type="ECO:0000313" key="8">
    <source>
        <dbReference type="Proteomes" id="UP000251937"/>
    </source>
</evidence>
<dbReference type="InterPro" id="IPR003961">
    <property type="entry name" value="FN3_dom"/>
</dbReference>
<feature type="domain" description="MAM" evidence="3">
    <location>
        <begin position="982"/>
        <end position="1169"/>
    </location>
</feature>
<dbReference type="EMBL" id="FUZE01000005">
    <property type="protein sequence ID" value="SKB66219.1"/>
    <property type="molecule type" value="Genomic_DNA"/>
</dbReference>
<dbReference type="Gene3D" id="2.60.120.200">
    <property type="match status" value="2"/>
</dbReference>
<evidence type="ECO:0000259" key="4">
    <source>
        <dbReference type="PROSITE" id="PS50853"/>
    </source>
</evidence>
<sequence length="1249" mass="131009">MRKFLLMCMVALGMSVDAQITVGSGNTTTGVVPWNANYGYSYQQMIYPQSSITVGGTITSLNFTSAGTIPTTSTGATPNTPQAANSSFKVYIGHTTKATFGSATDWEPLSNLTLVYDGTLTMPTTSGQDLTIPLTTPFAYNNTDNLVVAIHEYSPGYASYSWLGSTGQTDMNIYLRSDSTNPNPVSPTSGTRGSVTAKVVLGGLVATTAPACSVISAPANASTSVSITPTLSWSQSPLASSYEIAIGTTPGSANVMPLTNVGNVLTYTLPAANALAYSSSYYLTVYPKNAIGSATGCTSNMFTTVVIPCPSVSAPTGSATAVSLTPAFTWSAVTGATGYKLSIGTTAGATDILNNSDLGNVLTYTYAQAPTLNYNTKYYYTLNSYSASSNSTGCSERNFTTKTLCPSVTAPASSATGVSIAPTFTWTANTDATGYRISIGTTAGATDILNNVDVGNVLTYIYNGTALSYNTKYFYTVNAYNGAIASMGCTERNFTTKTLCPSVTAPASNATGVSITPTFTWTANTDATGYRISIGTTAGATNILNNVDVGSVLTYTLPTSLAYGVKYFYTINAYNATATSVGCTERSFTTLTLCPTVSAPASNAAGVSVTPTFTWAAVNNVTGYRISIGTTSGGTDVLNLFDVGNVLTYTLPTPLNNSTQYYYTIVGYVGTQASSGCSERSFSTVCSSTNVPYTLDFESVTTPSLPLCTAVLNAGSGNAWKTATAPTGVGFTGKALNYSYNSSNAANTWFFTQGINLTAGVSYRIKYKYANSSGTNQFLEKLKVAYGSAATVAGMTNVLAAHETTTGAPALPAGTTISSANPTDGFYTLGNATSNFVDFTPTSTGVYYFGFNAYSVKDMNQIYVDDINIDVTPTCFEPTSVTVALASITASGASVSWGAPSVVPGNGYEVYYSTSNVAPNTSTVLNSSNSTVSSSTSVPLVGLASATNYYVWVRSVCGANDKSIWSTSTTFKTLCTAFNAPFTENFNSGSLANCWSTYSTNNTGYALWQFGSSTQDYGTTYSAAGQNNTAGQFAYVDASDPYTGASVHDVTLVSPTVNLAGLSVPTLEFRWFKNHGAEVNPTSQPAYDNNKLTVEVMDVATSTWQAVFTSTSNAATWRTETIALPSSYVGKTIQVRFVVDKNVAGNGYFYDNVLLDDVSLKEGTNLATAEIKIDKNNIKVYPNPFTDILNISDVSNVKSISVVDISGKLVKTFDKPESALHLGGLNSGMYLVVLNMKDGSKQTIKAIKK</sequence>